<evidence type="ECO:0000256" key="1">
    <source>
        <dbReference type="ARBA" id="ARBA00007818"/>
    </source>
</evidence>
<comment type="similarity">
    <text evidence="1">Belongs to the UPF0587 family.</text>
</comment>
<evidence type="ECO:0000256" key="5">
    <source>
        <dbReference type="SAM" id="SignalP"/>
    </source>
</evidence>
<keyword evidence="5" id="KW-0732">Signal</keyword>
<reference evidence="6 7" key="1">
    <citation type="journal article" date="2023" name="Hortic Res">
        <title>The complete reference genome for grapevine (Vitis vinifera L.) genetics and breeding.</title>
        <authorList>
            <person name="Shi X."/>
            <person name="Cao S."/>
            <person name="Wang X."/>
            <person name="Huang S."/>
            <person name="Wang Y."/>
            <person name="Liu Z."/>
            <person name="Liu W."/>
            <person name="Leng X."/>
            <person name="Peng Y."/>
            <person name="Wang N."/>
            <person name="Wang Y."/>
            <person name="Ma Z."/>
            <person name="Xu X."/>
            <person name="Zhang F."/>
            <person name="Xue H."/>
            <person name="Zhong H."/>
            <person name="Wang Y."/>
            <person name="Zhang K."/>
            <person name="Velt A."/>
            <person name="Avia K."/>
            <person name="Holtgrawe D."/>
            <person name="Grimplet J."/>
            <person name="Matus J.T."/>
            <person name="Ware D."/>
            <person name="Wu X."/>
            <person name="Wang H."/>
            <person name="Liu C."/>
            <person name="Fang Y."/>
            <person name="Rustenholz C."/>
            <person name="Cheng Z."/>
            <person name="Xiao H."/>
            <person name="Zhou Y."/>
        </authorList>
    </citation>
    <scope>NUCLEOTIDE SEQUENCE [LARGE SCALE GENOMIC DNA]</scope>
    <source>
        <strain evidence="7">cv. Pinot noir / PN40024</strain>
        <tissue evidence="6">Leaf</tissue>
    </source>
</reference>
<keyword evidence="4" id="KW-1133">Transmembrane helix</keyword>
<accession>A0ABY9CH00</accession>
<protein>
    <submittedName>
        <fullName evidence="6">Uncharacterized protein</fullName>
    </submittedName>
</protein>
<dbReference type="PANTHER" id="PTHR12857">
    <property type="entry name" value="CXXC MOTIF CONTAINING ZINC BINDING PROTEIN"/>
    <property type="match status" value="1"/>
</dbReference>
<dbReference type="InterPro" id="IPR008584">
    <property type="entry name" value="CXXC_Zn-binding_euk"/>
</dbReference>
<dbReference type="PANTHER" id="PTHR12857:SF0">
    <property type="entry name" value="CXXC MOTIF CONTAINING ZINC BINDING PROTEIN"/>
    <property type="match status" value="1"/>
</dbReference>
<keyword evidence="7" id="KW-1185">Reference proteome</keyword>
<dbReference type="Proteomes" id="UP001227230">
    <property type="component" value="Chromosome 9"/>
</dbReference>
<feature type="transmembrane region" description="Helical" evidence="4">
    <location>
        <begin position="139"/>
        <end position="163"/>
    </location>
</feature>
<feature type="signal peptide" evidence="5">
    <location>
        <begin position="1"/>
        <end position="17"/>
    </location>
</feature>
<evidence type="ECO:0000256" key="4">
    <source>
        <dbReference type="SAM" id="Phobius"/>
    </source>
</evidence>
<dbReference type="EMBL" id="CP126656">
    <property type="protein sequence ID" value="WJZ94356.1"/>
    <property type="molecule type" value="Genomic_DNA"/>
</dbReference>
<name>A0ABY9CH00_VITVI</name>
<dbReference type="Pfam" id="PF05907">
    <property type="entry name" value="CXXC_Zn-b_euk"/>
    <property type="match status" value="3"/>
</dbReference>
<proteinExistence type="inferred from homology"/>
<sequence length="400" mass="45658">MLRVVLLASAHLHNVALLQPEGGSDDEEMNYFFRLKCEQCGWISENELKCEQCGWISENEECVNMAVQERAPGSSRRNSRVNLSRKCEGCERQGTITLVPGHGRPLRVDDCTNVPLMVFDCNGTFPVYYSFNGGWRFRWFRLFLFLLLCFSFCLLPISAPFVIPSASSISKFGLGVVEAQDSNARELQWTLKCEQCGWISENEECVNMAVQERAPGSSRRNSRVNLSLKCEGCERQGTITLVPGHTRPLRVDDCTNVPLMVFYCNGTFPVHYSSNGGWSAVTEFGESINLNPVERKYNVVVDGEYIEIKELKTKFEPYNGRHYAWFFVMRFRWSRLFLFLLLCFSFCLLPISAPFVIPSTSSISKFGFLQQFLHNQYETFGLGVAEAQDSNARELQWTIK</sequence>
<evidence type="ECO:0000256" key="2">
    <source>
        <dbReference type="ARBA" id="ARBA00022723"/>
    </source>
</evidence>
<gene>
    <name evidence="6" type="ORF">VitviT2T_013226</name>
</gene>
<organism evidence="6 7">
    <name type="scientific">Vitis vinifera</name>
    <name type="common">Grape</name>
    <dbReference type="NCBI Taxonomy" id="29760"/>
    <lineage>
        <taxon>Eukaryota</taxon>
        <taxon>Viridiplantae</taxon>
        <taxon>Streptophyta</taxon>
        <taxon>Embryophyta</taxon>
        <taxon>Tracheophyta</taxon>
        <taxon>Spermatophyta</taxon>
        <taxon>Magnoliopsida</taxon>
        <taxon>eudicotyledons</taxon>
        <taxon>Gunneridae</taxon>
        <taxon>Pentapetalae</taxon>
        <taxon>rosids</taxon>
        <taxon>Vitales</taxon>
        <taxon>Vitaceae</taxon>
        <taxon>Viteae</taxon>
        <taxon>Vitis</taxon>
    </lineage>
</organism>
<keyword evidence="3" id="KW-0862">Zinc</keyword>
<feature type="chain" id="PRO_5047038194" evidence="5">
    <location>
        <begin position="18"/>
        <end position="400"/>
    </location>
</feature>
<feature type="transmembrane region" description="Helical" evidence="4">
    <location>
        <begin position="336"/>
        <end position="357"/>
    </location>
</feature>
<keyword evidence="4" id="KW-0472">Membrane</keyword>
<evidence type="ECO:0000256" key="3">
    <source>
        <dbReference type="ARBA" id="ARBA00022833"/>
    </source>
</evidence>
<keyword evidence="2" id="KW-0479">Metal-binding</keyword>
<evidence type="ECO:0000313" key="7">
    <source>
        <dbReference type="Proteomes" id="UP001227230"/>
    </source>
</evidence>
<keyword evidence="4" id="KW-0812">Transmembrane</keyword>
<dbReference type="SUPFAM" id="SSF141678">
    <property type="entry name" value="MAL13P1.257-like"/>
    <property type="match status" value="2"/>
</dbReference>
<evidence type="ECO:0000313" key="6">
    <source>
        <dbReference type="EMBL" id="WJZ94356.1"/>
    </source>
</evidence>